<dbReference type="PANTHER" id="PTHR36153:SF1">
    <property type="entry name" value="TYPE VI SECRETION SYSTEM COMPONENT TSSM1"/>
    <property type="match status" value="1"/>
</dbReference>
<dbReference type="InterPro" id="IPR053156">
    <property type="entry name" value="T6SS_TssM-like"/>
</dbReference>
<evidence type="ECO:0000259" key="2">
    <source>
        <dbReference type="Pfam" id="PF06744"/>
    </source>
</evidence>
<protein>
    <recommendedName>
        <fullName evidence="7">Type VI secretion protein VasK</fullName>
    </recommendedName>
</protein>
<dbReference type="PANTHER" id="PTHR36153">
    <property type="entry name" value="INNER MEMBRANE PROTEIN-RELATED"/>
    <property type="match status" value="1"/>
</dbReference>
<reference evidence="6" key="1">
    <citation type="submission" date="2014-09" db="EMBL/GenBank/DDBJ databases">
        <title>Complete genome sequencing of Cedecea sp., quorum sensing bacteria isolated from Malaysian waterfall.</title>
        <authorList>
            <person name="Chan K.-G."/>
            <person name="Lim Y.-L."/>
            <person name="Yunos N.Y.M."/>
        </authorList>
    </citation>
    <scope>NUCLEOTIDE SEQUENCE [LARGE SCALE GENOMIC DNA]</scope>
    <source>
        <strain evidence="6">ND02</strain>
    </source>
</reference>
<dbReference type="InterPro" id="IPR009612">
    <property type="entry name" value="IcmF-rel"/>
</dbReference>
<dbReference type="Pfam" id="PF06761">
    <property type="entry name" value="IcmF-related"/>
    <property type="match status" value="1"/>
</dbReference>
<evidence type="ECO:0000259" key="3">
    <source>
        <dbReference type="Pfam" id="PF06761"/>
    </source>
</evidence>
<dbReference type="PATRIC" id="fig|158822.12.peg.3213"/>
<keyword evidence="1" id="KW-0812">Transmembrane</keyword>
<feature type="domain" description="Type VI secretion system IcmF C-terminal" evidence="2">
    <location>
        <begin position="953"/>
        <end position="1057"/>
    </location>
</feature>
<accession>A0A0U3K288</accession>
<evidence type="ECO:0000313" key="5">
    <source>
        <dbReference type="EMBL" id="ALV93500.1"/>
    </source>
</evidence>
<feature type="domain" description="IcmF-related" evidence="3">
    <location>
        <begin position="404"/>
        <end position="705"/>
    </location>
</feature>
<gene>
    <name evidence="5" type="ORF">LK04_15690</name>
</gene>
<dbReference type="InterPro" id="IPR010623">
    <property type="entry name" value="IcmF_C"/>
</dbReference>
<dbReference type="InterPro" id="IPR048677">
    <property type="entry name" value="TssM1_hel"/>
</dbReference>
<dbReference type="Pfam" id="PF21070">
    <property type="entry name" value="IcmF_helical"/>
    <property type="match status" value="1"/>
</dbReference>
<evidence type="ECO:0000259" key="4">
    <source>
        <dbReference type="Pfam" id="PF21070"/>
    </source>
</evidence>
<organism evidence="5 6">
    <name type="scientific">Pantoea vagans</name>
    <dbReference type="NCBI Taxonomy" id="470934"/>
    <lineage>
        <taxon>Bacteria</taxon>
        <taxon>Pseudomonadati</taxon>
        <taxon>Pseudomonadota</taxon>
        <taxon>Gammaproteobacteria</taxon>
        <taxon>Enterobacterales</taxon>
        <taxon>Erwiniaceae</taxon>
        <taxon>Pantoea</taxon>
    </lineage>
</organism>
<feature type="domain" description="Type VI secretion system component TssM1 helical" evidence="4">
    <location>
        <begin position="844"/>
        <end position="949"/>
    </location>
</feature>
<evidence type="ECO:0008006" key="7">
    <source>
        <dbReference type="Google" id="ProtNLM"/>
    </source>
</evidence>
<dbReference type="Proteomes" id="UP000069096">
    <property type="component" value="Chromosome"/>
</dbReference>
<feature type="transmembrane region" description="Helical" evidence="1">
    <location>
        <begin position="43"/>
        <end position="64"/>
    </location>
</feature>
<sequence>MKAFNFWRTIGLFFFVLFIGIAAAAFSYFFADALGWGGARRQFYLWLMAMGASCAILAAFNAAMNAGRGGLKFRQDPAELPVLDSTPSSMTDWIQEMRDHLRYRYGRSWRQKVQFLYLLGDAAAVDKVAPGLSFNQWLEGDGAVLIWSGSLNTTDENQQLSALKKLRRRPLDAMIWVSDGQQFHQATQVDGLVRKIHQRYHSIGWRIPIYLWEVQHSDWQQHDRMTQSVGCLLAEHSAPVDLEKGLESLTPMLSRQGMQQLMLNPQHDFLLRLAQKLANGGGTRFKQSLQPLMNGPQSLHLAGLMFSLPTATNGAAAAPHSWLADTGWKSLLEDSRHKCAHRLGLPWEKSVQWGILGLAAAWALGSVTSFTSNRAQLQNSRELAQAAVEGNQPLNTHIIRQLALQQQIARLQYQAAQGAPWYQRFGLDSSRQQLAALWPWYARSNNELMRDATASHLEQQLAAMPKVASRSDYNHLKALLMMAHPEKSDAAFLSKTLLSSWPERAEVGAGLWRSSAPALYGFYAQNLPQHPAWRITPDASQISAARRTLLRTTAARSLEDKLYQQMMHQLVPAFSDMTLNQMVGDTDAASLFTTDDVVPGVFTRQAWDQQVKAAIAKRVDQRREAFDWVLSDNSVTAADDLSPQALQARLTQRYFTDYADAWQHFLNSLRWNSAENLADAIDQMTLMTDARQSPLVALMSTIQYQARAGEALAPDAKTLFSADAAAGKAPTTLPEPLAATFDPLLALSKGDAGGQGNNNLSLQTFMTRVNRVRLKLQQITNAADPQAMAQSLAQSVFQGKSGDLADTRDYGSLMSASLGQEWNGFGDNVFVRPLEQAWQQVLSPTSESLNSQWQQSIVSEWEKSFAGRYPFNATQSDASMPLLAKYLRSDTGRIDAFIKSRLSGVLHKEGNQWMPDAINSQGMQINPDFLKAVNQLSALSDILFASGDAGMRFELMARPSRNVVQTDITIDGQDIKYFNQMESWSAVSWPGNVFKPGVLLNWSSVNAGSRQYADYQGSWGLIRLLERATVKQLDSSRYQLTFAAQDGLPLNYILRTEAGSGPLALLALKGFRLPQQIFL</sequence>
<feature type="transmembrane region" description="Helical" evidence="1">
    <location>
        <begin position="12"/>
        <end position="31"/>
    </location>
</feature>
<proteinExistence type="predicted"/>
<evidence type="ECO:0000313" key="6">
    <source>
        <dbReference type="Proteomes" id="UP000069096"/>
    </source>
</evidence>
<dbReference type="Pfam" id="PF06744">
    <property type="entry name" value="IcmF_C"/>
    <property type="match status" value="1"/>
</dbReference>
<keyword evidence="6" id="KW-1185">Reference proteome</keyword>
<name>A0A0U3K288_9GAMM</name>
<evidence type="ECO:0000256" key="1">
    <source>
        <dbReference type="SAM" id="Phobius"/>
    </source>
</evidence>
<dbReference type="AlphaFoldDB" id="A0A0U3K288"/>
<dbReference type="EMBL" id="CP011427">
    <property type="protein sequence ID" value="ALV93500.1"/>
    <property type="molecule type" value="Genomic_DNA"/>
</dbReference>
<keyword evidence="1" id="KW-0472">Membrane</keyword>
<keyword evidence="1" id="KW-1133">Transmembrane helix</keyword>